<dbReference type="NCBIfam" id="TIGR03943">
    <property type="entry name" value="TIGR03943 family putative permease subunit"/>
    <property type="match status" value="1"/>
</dbReference>
<name>A0A937UR83_9ACTN</name>
<dbReference type="Pfam" id="PF09323">
    <property type="entry name" value="DUF1980"/>
    <property type="match status" value="1"/>
</dbReference>
<evidence type="ECO:0000256" key="1">
    <source>
        <dbReference type="SAM" id="MobiDB-lite"/>
    </source>
</evidence>
<dbReference type="RefSeq" id="WP_203002963.1">
    <property type="nucleotide sequence ID" value="NZ_JADWYU010000270.1"/>
</dbReference>
<dbReference type="EMBL" id="JAEACQ010000161">
    <property type="protein sequence ID" value="MBL7627466.1"/>
    <property type="molecule type" value="Genomic_DNA"/>
</dbReference>
<feature type="transmembrane region" description="Helical" evidence="2">
    <location>
        <begin position="68"/>
        <end position="87"/>
    </location>
</feature>
<gene>
    <name evidence="5" type="ORF">I7412_09845</name>
</gene>
<organism evidence="5 6">
    <name type="scientific">Frankia nepalensis</name>
    <dbReference type="NCBI Taxonomy" id="1836974"/>
    <lineage>
        <taxon>Bacteria</taxon>
        <taxon>Bacillati</taxon>
        <taxon>Actinomycetota</taxon>
        <taxon>Actinomycetes</taxon>
        <taxon>Frankiales</taxon>
        <taxon>Frankiaceae</taxon>
        <taxon>Frankia</taxon>
    </lineage>
</organism>
<dbReference type="InterPro" id="IPR048447">
    <property type="entry name" value="DUF1980_C"/>
</dbReference>
<dbReference type="Pfam" id="PF21537">
    <property type="entry name" value="DUF1980_C"/>
    <property type="match status" value="1"/>
</dbReference>
<keyword evidence="2" id="KW-1133">Transmembrane helix</keyword>
<evidence type="ECO:0000256" key="2">
    <source>
        <dbReference type="SAM" id="Phobius"/>
    </source>
</evidence>
<accession>A0A937UR83</accession>
<evidence type="ECO:0000259" key="3">
    <source>
        <dbReference type="Pfam" id="PF09323"/>
    </source>
</evidence>
<evidence type="ECO:0000259" key="4">
    <source>
        <dbReference type="Pfam" id="PF21537"/>
    </source>
</evidence>
<feature type="domain" description="DUF1980" evidence="4">
    <location>
        <begin position="187"/>
        <end position="275"/>
    </location>
</feature>
<dbReference type="AlphaFoldDB" id="A0A937UR83"/>
<feature type="compositionally biased region" description="Basic and acidic residues" evidence="1">
    <location>
        <begin position="12"/>
        <end position="25"/>
    </location>
</feature>
<dbReference type="InterPro" id="IPR015402">
    <property type="entry name" value="DUF1980"/>
</dbReference>
<dbReference type="PANTHER" id="PTHR40047:SF1">
    <property type="entry name" value="UPF0703 PROTEIN YCGQ"/>
    <property type="match status" value="1"/>
</dbReference>
<feature type="transmembrane region" description="Helical" evidence="2">
    <location>
        <begin position="120"/>
        <end position="142"/>
    </location>
</feature>
<feature type="domain" description="DUF1980" evidence="3">
    <location>
        <begin position="37"/>
        <end position="140"/>
    </location>
</feature>
<keyword evidence="2" id="KW-0812">Transmembrane</keyword>
<dbReference type="PANTHER" id="PTHR40047">
    <property type="entry name" value="UPF0703 PROTEIN YCGQ"/>
    <property type="match status" value="1"/>
</dbReference>
<evidence type="ECO:0000313" key="5">
    <source>
        <dbReference type="EMBL" id="MBL7627466.1"/>
    </source>
</evidence>
<proteinExistence type="predicted"/>
<feature type="compositionally biased region" description="Basic and acidic residues" evidence="1">
    <location>
        <begin position="94"/>
        <end position="110"/>
    </location>
</feature>
<feature type="region of interest" description="Disordered" evidence="1">
    <location>
        <begin position="91"/>
        <end position="113"/>
    </location>
</feature>
<keyword evidence="6" id="KW-1185">Reference proteome</keyword>
<dbReference type="Proteomes" id="UP000604475">
    <property type="component" value="Unassembled WGS sequence"/>
</dbReference>
<dbReference type="InterPro" id="IPR048493">
    <property type="entry name" value="DUF1980_N"/>
</dbReference>
<feature type="region of interest" description="Disordered" evidence="1">
    <location>
        <begin position="1"/>
        <end position="29"/>
    </location>
</feature>
<dbReference type="InterPro" id="IPR052955">
    <property type="entry name" value="UPF0703_membrane_permease"/>
</dbReference>
<sequence>MTAEPPATDSSLPRDRPGGHGDHRPAAAGERVGPLGGLLLLVVGVTCLRLAQTGAYTSYVRGEMRIPLFATGALVALLGLVALASYVRSGGRAESGEHPDEHEHEHEHGHGRGFGGAPRVALLLVLPVAVVYLVGPPALGAFSASRAAVSVPPPRPVPFTPLSAGADGTVTVALDEAVERAYGGDTLSGHTLRLTGFVVDPDGRKLILTRFVIRCCAADAEPAAITLTLPANVSVPDENTWVTVEARWAGDAPPDGRPGFMASSLEVIEPPADPYET</sequence>
<evidence type="ECO:0000313" key="6">
    <source>
        <dbReference type="Proteomes" id="UP000604475"/>
    </source>
</evidence>
<feature type="transmembrane region" description="Helical" evidence="2">
    <location>
        <begin position="35"/>
        <end position="56"/>
    </location>
</feature>
<comment type="caution">
    <text evidence="5">The sequence shown here is derived from an EMBL/GenBank/DDBJ whole genome shotgun (WGS) entry which is preliminary data.</text>
</comment>
<reference evidence="5" key="1">
    <citation type="submission" date="2020-12" db="EMBL/GenBank/DDBJ databases">
        <title>Genomic characterization of non-nitrogen-fixing Frankia strains.</title>
        <authorList>
            <person name="Carlos-Shanley C."/>
            <person name="Guerra T."/>
            <person name="Hahn D."/>
        </authorList>
    </citation>
    <scope>NUCLEOTIDE SEQUENCE</scope>
    <source>
        <strain evidence="5">CN6</strain>
    </source>
</reference>
<keyword evidence="2" id="KW-0472">Membrane</keyword>
<protein>
    <submittedName>
        <fullName evidence="5">TIGR03943 family protein</fullName>
    </submittedName>
</protein>